<protein>
    <submittedName>
        <fullName evidence="1">Uncharacterized protein</fullName>
    </submittedName>
</protein>
<name>A0AAD7ZNE7_DIPPU</name>
<organism evidence="1 2">
    <name type="scientific">Diploptera punctata</name>
    <name type="common">Pacific beetle cockroach</name>
    <dbReference type="NCBI Taxonomy" id="6984"/>
    <lineage>
        <taxon>Eukaryota</taxon>
        <taxon>Metazoa</taxon>
        <taxon>Ecdysozoa</taxon>
        <taxon>Arthropoda</taxon>
        <taxon>Hexapoda</taxon>
        <taxon>Insecta</taxon>
        <taxon>Pterygota</taxon>
        <taxon>Neoptera</taxon>
        <taxon>Polyneoptera</taxon>
        <taxon>Dictyoptera</taxon>
        <taxon>Blattodea</taxon>
        <taxon>Blaberoidea</taxon>
        <taxon>Blaberidae</taxon>
        <taxon>Diplopterinae</taxon>
        <taxon>Diploptera</taxon>
    </lineage>
</organism>
<accession>A0AAD7ZNE7</accession>
<sequence>EVMKGIKEYINLSVKTLATVERETSTRPAEVSTDIGRRIAAPTTGIRGSSCQTEDLDIHRSNECAQGQDLMDSPATSQCDNNIFSAESRELSDQIGGLRTEMSNTVEAPCSSNNNSNECGEKSVCGGYSSHLSPLIYYGYTVANLKIRDELRNDIENKSNYYKNHSGNNQPSGSRNDNRKINMCTIEHREIGPCFLYVFKMLGKFICGSLYPRVFMNINYACDLVELPVGALILHRVFAVKTVNFTEDINNAFIIMASARNADEVHCRQNKINKLTVLLEYNMTPRTNEMFAVRYSTEDLMMQEITSDRFNYWMVNKLPSNMFVELLTGTELSYLHCLGMSPTGMSDPSKGQKVDIARLIRWAYHSD</sequence>
<evidence type="ECO:0000313" key="2">
    <source>
        <dbReference type="Proteomes" id="UP001233999"/>
    </source>
</evidence>
<evidence type="ECO:0000313" key="1">
    <source>
        <dbReference type="EMBL" id="KAJ9582968.1"/>
    </source>
</evidence>
<feature type="non-terminal residue" evidence="1">
    <location>
        <position position="1"/>
    </location>
</feature>
<comment type="caution">
    <text evidence="1">The sequence shown here is derived from an EMBL/GenBank/DDBJ whole genome shotgun (WGS) entry which is preliminary data.</text>
</comment>
<reference evidence="1" key="1">
    <citation type="journal article" date="2023" name="IScience">
        <title>Live-bearing cockroach genome reveals convergent evolutionary mechanisms linked to viviparity in insects and beyond.</title>
        <authorList>
            <person name="Fouks B."/>
            <person name="Harrison M.C."/>
            <person name="Mikhailova A.A."/>
            <person name="Marchal E."/>
            <person name="English S."/>
            <person name="Carruthers M."/>
            <person name="Jennings E.C."/>
            <person name="Chiamaka E.L."/>
            <person name="Frigard R.A."/>
            <person name="Pippel M."/>
            <person name="Attardo G.M."/>
            <person name="Benoit J.B."/>
            <person name="Bornberg-Bauer E."/>
            <person name="Tobe S.S."/>
        </authorList>
    </citation>
    <scope>NUCLEOTIDE SEQUENCE</scope>
    <source>
        <strain evidence="1">Stay&amp;Tobe</strain>
    </source>
</reference>
<keyword evidence="2" id="KW-1185">Reference proteome</keyword>
<dbReference type="EMBL" id="JASPKZ010007698">
    <property type="protein sequence ID" value="KAJ9582968.1"/>
    <property type="molecule type" value="Genomic_DNA"/>
</dbReference>
<dbReference type="Proteomes" id="UP001233999">
    <property type="component" value="Unassembled WGS sequence"/>
</dbReference>
<dbReference type="AlphaFoldDB" id="A0AAD7ZNE7"/>
<gene>
    <name evidence="1" type="ORF">L9F63_022694</name>
</gene>
<proteinExistence type="predicted"/>
<reference evidence="1" key="2">
    <citation type="submission" date="2023-05" db="EMBL/GenBank/DDBJ databases">
        <authorList>
            <person name="Fouks B."/>
        </authorList>
    </citation>
    <scope>NUCLEOTIDE SEQUENCE</scope>
    <source>
        <strain evidence="1">Stay&amp;Tobe</strain>
        <tissue evidence="1">Testes</tissue>
    </source>
</reference>